<gene>
    <name evidence="7" type="ORF">SAMN04489714_0993</name>
</gene>
<keyword evidence="3 5" id="KW-1133">Transmembrane helix</keyword>
<evidence type="ECO:0000256" key="5">
    <source>
        <dbReference type="SAM" id="Phobius"/>
    </source>
</evidence>
<feature type="domain" description="NfeD-like C-terminal" evidence="6">
    <location>
        <begin position="83"/>
        <end position="140"/>
    </location>
</feature>
<dbReference type="InterPro" id="IPR002810">
    <property type="entry name" value="NfeD-like_C"/>
</dbReference>
<evidence type="ECO:0000256" key="3">
    <source>
        <dbReference type="ARBA" id="ARBA00022989"/>
    </source>
</evidence>
<dbReference type="GO" id="GO:0006508">
    <property type="term" value="P:proteolysis"/>
    <property type="evidence" value="ECO:0007669"/>
    <property type="project" value="UniProtKB-KW"/>
</dbReference>
<accession>A0ABY0V751</accession>
<dbReference type="InterPro" id="IPR012340">
    <property type="entry name" value="NA-bd_OB-fold"/>
</dbReference>
<dbReference type="EMBL" id="LT629792">
    <property type="protein sequence ID" value="SDT93003.1"/>
    <property type="molecule type" value="Genomic_DNA"/>
</dbReference>
<evidence type="ECO:0000313" key="7">
    <source>
        <dbReference type="EMBL" id="SDT93003.1"/>
    </source>
</evidence>
<dbReference type="PANTHER" id="PTHR33507:SF3">
    <property type="entry name" value="INNER MEMBRANE PROTEIN YBBJ"/>
    <property type="match status" value="1"/>
</dbReference>
<dbReference type="Proteomes" id="UP000198976">
    <property type="component" value="Chromosome I"/>
</dbReference>
<dbReference type="InterPro" id="IPR052165">
    <property type="entry name" value="Membrane_assoc_protease"/>
</dbReference>
<evidence type="ECO:0000256" key="1">
    <source>
        <dbReference type="ARBA" id="ARBA00004141"/>
    </source>
</evidence>
<reference evidence="7 8" key="1">
    <citation type="submission" date="2016-10" db="EMBL/GenBank/DDBJ databases">
        <authorList>
            <person name="Varghese N."/>
            <person name="Submissions S."/>
        </authorList>
    </citation>
    <scope>NUCLEOTIDE SEQUENCE [LARGE SCALE GENOMIC DNA]</scope>
    <source>
        <strain evidence="7 8">DSM 9169</strain>
    </source>
</reference>
<dbReference type="GO" id="GO:0008233">
    <property type="term" value="F:peptidase activity"/>
    <property type="evidence" value="ECO:0007669"/>
    <property type="project" value="UniProtKB-KW"/>
</dbReference>
<name>A0ABY0V751_9ACTO</name>
<dbReference type="Gene3D" id="2.40.50.140">
    <property type="entry name" value="Nucleic acid-binding proteins"/>
    <property type="match status" value="1"/>
</dbReference>
<comment type="subcellular location">
    <subcellularLocation>
        <location evidence="1">Membrane</location>
        <topology evidence="1">Multi-pass membrane protein</topology>
    </subcellularLocation>
</comment>
<feature type="transmembrane region" description="Helical" evidence="5">
    <location>
        <begin position="45"/>
        <end position="63"/>
    </location>
</feature>
<dbReference type="Pfam" id="PF01957">
    <property type="entry name" value="NfeD"/>
    <property type="match status" value="1"/>
</dbReference>
<evidence type="ECO:0000259" key="6">
    <source>
        <dbReference type="Pfam" id="PF01957"/>
    </source>
</evidence>
<evidence type="ECO:0000256" key="2">
    <source>
        <dbReference type="ARBA" id="ARBA00022692"/>
    </source>
</evidence>
<protein>
    <submittedName>
        <fullName evidence="7">Membrane protein implicated in regulation of membrane protease activity</fullName>
    </submittedName>
</protein>
<keyword evidence="7" id="KW-0645">Protease</keyword>
<keyword evidence="4 5" id="KW-0472">Membrane</keyword>
<evidence type="ECO:0000256" key="4">
    <source>
        <dbReference type="ARBA" id="ARBA00023136"/>
    </source>
</evidence>
<dbReference type="PANTHER" id="PTHR33507">
    <property type="entry name" value="INNER MEMBRANE PROTEIN YBBJ"/>
    <property type="match status" value="1"/>
</dbReference>
<evidence type="ECO:0000313" key="8">
    <source>
        <dbReference type="Proteomes" id="UP000198976"/>
    </source>
</evidence>
<sequence length="146" mass="15538">MVFYWWLLIALGLGIVEMLSLDLFFLMLAISALAGGIASAAGGETGVQVAVFAVASLLLLLLVRPWAKAHLTRTNPNIRTNAQGLIGTDALTLTRVNRIDGRAKVAGDTWSARSADGREIPAGVHAHVVRIDGATAIIERNEPPMQ</sequence>
<dbReference type="RefSeq" id="WP_070726619.1">
    <property type="nucleotide sequence ID" value="NZ_LT629792.1"/>
</dbReference>
<organism evidence="7 8">
    <name type="scientific">Schaalia radingae</name>
    <dbReference type="NCBI Taxonomy" id="131110"/>
    <lineage>
        <taxon>Bacteria</taxon>
        <taxon>Bacillati</taxon>
        <taxon>Actinomycetota</taxon>
        <taxon>Actinomycetes</taxon>
        <taxon>Actinomycetales</taxon>
        <taxon>Actinomycetaceae</taxon>
        <taxon>Schaalia</taxon>
    </lineage>
</organism>
<proteinExistence type="predicted"/>
<feature type="transmembrane region" description="Helical" evidence="5">
    <location>
        <begin position="7"/>
        <end position="33"/>
    </location>
</feature>
<keyword evidence="2 5" id="KW-0812">Transmembrane</keyword>
<keyword evidence="7" id="KW-0378">Hydrolase</keyword>
<keyword evidence="8" id="KW-1185">Reference proteome</keyword>